<dbReference type="Gene3D" id="1.10.260.40">
    <property type="entry name" value="lambda repressor-like DNA-binding domains"/>
    <property type="match status" value="1"/>
</dbReference>
<dbReference type="Pfam" id="PF13407">
    <property type="entry name" value="Peripla_BP_4"/>
    <property type="match status" value="1"/>
</dbReference>
<proteinExistence type="predicted"/>
<dbReference type="InterPro" id="IPR025997">
    <property type="entry name" value="SBP_2_dom"/>
</dbReference>
<evidence type="ECO:0000313" key="2">
    <source>
        <dbReference type="EMBL" id="MCI5754947.1"/>
    </source>
</evidence>
<dbReference type="InterPro" id="IPR010982">
    <property type="entry name" value="Lambda_DNA-bd_dom_sf"/>
</dbReference>
<feature type="domain" description="Periplasmic binding protein" evidence="1">
    <location>
        <begin position="63"/>
        <end position="321"/>
    </location>
</feature>
<dbReference type="SUPFAM" id="SSF53822">
    <property type="entry name" value="Periplasmic binding protein-like I"/>
    <property type="match status" value="1"/>
</dbReference>
<name>A0AAE3FF96_9BACT</name>
<dbReference type="EMBL" id="JALEMU010000025">
    <property type="protein sequence ID" value="MCI5754947.1"/>
    <property type="molecule type" value="Genomic_DNA"/>
</dbReference>
<dbReference type="InterPro" id="IPR028082">
    <property type="entry name" value="Peripla_BP_I"/>
</dbReference>
<dbReference type="GO" id="GO:0003677">
    <property type="term" value="F:DNA binding"/>
    <property type="evidence" value="ECO:0007669"/>
    <property type="project" value="InterPro"/>
</dbReference>
<sequence length="361" mass="40718">MDYLSKIAQDLGMSRSSVYRAIKHMKPMSAETRKRVIEYIKANYPEKLTQLNSFSENRGGKHIAVIMPYKPEYFWKEASDGMEAARESFGDECPAELKFIFYAGTISENELISILDSIEVSTADALCVVPVDTERVAEKINDISRRIPVAIFNEVCRGAVAFLNVVSNGYAEGRAVGKMVTEQCPAGSHIIRISTDDYTSDVFNDRMRGFGDAVRENYFIDEVSLDCSENYYYHTILPSLMARKVNEKINRIESAGGSVSATYVTNGALLPLFIALRKLDRQDISVFGHEINESALEFYKNGMRGGYVKQDIYMQGYSVINGLIRKLFYDKDVYPEIYNTAFDSDSYSESGHERNEQNGSV</sequence>
<evidence type="ECO:0000259" key="1">
    <source>
        <dbReference type="Pfam" id="PF13407"/>
    </source>
</evidence>
<reference evidence="2 3" key="1">
    <citation type="submission" date="2022-03" db="EMBL/GenBank/DDBJ databases">
        <title>Metagenome-assembled genomes from swine fecal metagenomes.</title>
        <authorList>
            <person name="Holman D.B."/>
            <person name="Kommadath A."/>
        </authorList>
    </citation>
    <scope>NUCLEOTIDE SEQUENCE [LARGE SCALE GENOMIC DNA]</scope>
    <source>
        <strain evidence="2">SUG147</strain>
    </source>
</reference>
<protein>
    <submittedName>
        <fullName evidence="2">Substrate-binding domain-containing protein</fullName>
    </submittedName>
</protein>
<dbReference type="Proteomes" id="UP001139365">
    <property type="component" value="Unassembled WGS sequence"/>
</dbReference>
<dbReference type="AlphaFoldDB" id="A0AAE3FF96"/>
<comment type="caution">
    <text evidence="2">The sequence shown here is derived from an EMBL/GenBank/DDBJ whole genome shotgun (WGS) entry which is preliminary data.</text>
</comment>
<gene>
    <name evidence="2" type="ORF">MR241_01480</name>
</gene>
<dbReference type="Gene3D" id="3.40.50.2300">
    <property type="match status" value="2"/>
</dbReference>
<accession>A0AAE3FF96</accession>
<organism evidence="2 3">
    <name type="scientific">Candidatus Colimorpha enterica</name>
    <dbReference type="NCBI Taxonomy" id="3083063"/>
    <lineage>
        <taxon>Bacteria</taxon>
        <taxon>Pseudomonadati</taxon>
        <taxon>Bacteroidota</taxon>
        <taxon>Bacteroidia</taxon>
        <taxon>Bacteroidales</taxon>
        <taxon>Candidatus Colimorpha</taxon>
    </lineage>
</organism>
<evidence type="ECO:0000313" key="3">
    <source>
        <dbReference type="Proteomes" id="UP001139365"/>
    </source>
</evidence>